<comment type="caution">
    <text evidence="2">The sequence shown here is derived from an EMBL/GenBank/DDBJ whole genome shotgun (WGS) entry which is preliminary data.</text>
</comment>
<evidence type="ECO:0000313" key="2">
    <source>
        <dbReference type="EMBL" id="RKD94008.1"/>
    </source>
</evidence>
<dbReference type="EMBL" id="RAPO01000003">
    <property type="protein sequence ID" value="RKD94008.1"/>
    <property type="molecule type" value="Genomic_DNA"/>
</dbReference>
<evidence type="ECO:0000259" key="1">
    <source>
        <dbReference type="Pfam" id="PF21003"/>
    </source>
</evidence>
<dbReference type="Gene3D" id="2.70.180.20">
    <property type="match status" value="1"/>
</dbReference>
<organism evidence="2 3">
    <name type="scientific">Halopiger aswanensis</name>
    <dbReference type="NCBI Taxonomy" id="148449"/>
    <lineage>
        <taxon>Archaea</taxon>
        <taxon>Methanobacteriati</taxon>
        <taxon>Methanobacteriota</taxon>
        <taxon>Stenosarchaea group</taxon>
        <taxon>Halobacteria</taxon>
        <taxon>Halobacteriales</taxon>
        <taxon>Natrialbaceae</taxon>
        <taxon>Halopiger</taxon>
    </lineage>
</organism>
<dbReference type="Proteomes" id="UP000283805">
    <property type="component" value="Unassembled WGS sequence"/>
</dbReference>
<reference evidence="2 3" key="1">
    <citation type="submission" date="2018-09" db="EMBL/GenBank/DDBJ databases">
        <title>Genomic Encyclopedia of Archaeal and Bacterial Type Strains, Phase II (KMG-II): from individual species to whole genera.</title>
        <authorList>
            <person name="Goeker M."/>
        </authorList>
    </citation>
    <scope>NUCLEOTIDE SEQUENCE [LARGE SCALE GENOMIC DNA]</scope>
    <source>
        <strain evidence="2 3">DSM 13151</strain>
    </source>
</reference>
<name>A0A3R7GV13_9EURY</name>
<dbReference type="GO" id="GO:0016853">
    <property type="term" value="F:isomerase activity"/>
    <property type="evidence" value="ECO:0007669"/>
    <property type="project" value="UniProtKB-KW"/>
</dbReference>
<keyword evidence="3" id="KW-1185">Reference proteome</keyword>
<dbReference type="InterPro" id="IPR049173">
    <property type="entry name" value="NucS_N_sf"/>
</dbReference>
<proteinExistence type="predicted"/>
<sequence>MIDDAIRVLAGDCTVITEGTDREEYRGRMTTVVKPDNTVLVHDSDGYQPVAWLTRADSVSSDRSDGFTLLAKKDTQTLRIAAHEQDGFAHYPVSAAGPRIGTCPDCSGALVRSRGVHCVDCGERYGVPSDATIRHDGHNCDCGLPRMRVERGLAFNVCLDRDCESLDEAVSEAFDREWDCPEPDCDGDLRILRRGGLIAGCEHYPDCDTGFAMPTGVIDGECACGLPTFETRSGTRCLDATCDRAQARALEGEGEGDPEAVSDD</sequence>
<dbReference type="InterPro" id="IPR048302">
    <property type="entry name" value="NucS_N"/>
</dbReference>
<dbReference type="OrthoDB" id="190320at2157"/>
<dbReference type="RefSeq" id="WP_120245976.1">
    <property type="nucleotide sequence ID" value="NZ_RAPO01000003.1"/>
</dbReference>
<evidence type="ECO:0000313" key="3">
    <source>
        <dbReference type="Proteomes" id="UP000283805"/>
    </source>
</evidence>
<gene>
    <name evidence="2" type="ORF">ATJ93_3643</name>
</gene>
<feature type="domain" description="Endonuclease NucS N-terminal PH-like" evidence="1">
    <location>
        <begin position="5"/>
        <end position="85"/>
    </location>
</feature>
<accession>A0A3R7GV13</accession>
<dbReference type="Pfam" id="PF21003">
    <property type="entry name" value="NucS_N"/>
    <property type="match status" value="1"/>
</dbReference>
<dbReference type="AlphaFoldDB" id="A0A3R7GV13"/>
<protein>
    <submittedName>
        <fullName evidence="2">DNA topoisomerase-1</fullName>
    </submittedName>
</protein>
<keyword evidence="2" id="KW-0413">Isomerase</keyword>